<keyword evidence="5" id="KW-1185">Reference proteome</keyword>
<sequence>MALVTFWLVVLPSLTIPLNGVSLQGMMLTSFPAKVADYVACVGKPLLSRALVSCFPPSLSDSRRIVPLSNVFPSIVGHIPRWNLDRPFLTGRFHQEQLVWELMRRIFLRIRSVEENEIDSIMELQIEFFQYEHPVVLTVEAQVKYVGNMGGVLSKNLFLKDKKHKYYVVSALVDTKVDLKDRLGLGKGGLRMAPEEAVGELLQGSLNKANIEEWK</sequence>
<evidence type="ECO:0000256" key="1">
    <source>
        <dbReference type="ARBA" id="ARBA00010201"/>
    </source>
</evidence>
<feature type="signal peptide" evidence="2">
    <location>
        <begin position="1"/>
        <end position="20"/>
    </location>
</feature>
<accession>A0ABR2NGT0</accession>
<feature type="chain" id="PRO_5046264800" description="YbaK/aminoacyl-tRNA synthetase-associated domain-containing protein" evidence="2">
    <location>
        <begin position="21"/>
        <end position="215"/>
    </location>
</feature>
<organism evidence="4 5">
    <name type="scientific">Hibiscus sabdariffa</name>
    <name type="common">roselle</name>
    <dbReference type="NCBI Taxonomy" id="183260"/>
    <lineage>
        <taxon>Eukaryota</taxon>
        <taxon>Viridiplantae</taxon>
        <taxon>Streptophyta</taxon>
        <taxon>Embryophyta</taxon>
        <taxon>Tracheophyta</taxon>
        <taxon>Spermatophyta</taxon>
        <taxon>Magnoliopsida</taxon>
        <taxon>eudicotyledons</taxon>
        <taxon>Gunneridae</taxon>
        <taxon>Pentapetalae</taxon>
        <taxon>rosids</taxon>
        <taxon>malvids</taxon>
        <taxon>Malvales</taxon>
        <taxon>Malvaceae</taxon>
        <taxon>Malvoideae</taxon>
        <taxon>Hibiscus</taxon>
    </lineage>
</organism>
<dbReference type="EMBL" id="JBBPBN010000149">
    <property type="protein sequence ID" value="KAK8975273.1"/>
    <property type="molecule type" value="Genomic_DNA"/>
</dbReference>
<comment type="similarity">
    <text evidence="1">Belongs to the PRORSD1 family.</text>
</comment>
<dbReference type="Pfam" id="PF04073">
    <property type="entry name" value="tRNA_edit"/>
    <property type="match status" value="1"/>
</dbReference>
<evidence type="ECO:0000256" key="2">
    <source>
        <dbReference type="SAM" id="SignalP"/>
    </source>
</evidence>
<feature type="domain" description="YbaK/aminoacyl-tRNA synthetase-associated" evidence="3">
    <location>
        <begin position="133"/>
        <end position="202"/>
    </location>
</feature>
<evidence type="ECO:0000313" key="5">
    <source>
        <dbReference type="Proteomes" id="UP001396334"/>
    </source>
</evidence>
<gene>
    <name evidence="4" type="ORF">V6N11_046739</name>
</gene>
<proteinExistence type="inferred from homology"/>
<protein>
    <recommendedName>
        <fullName evidence="3">YbaK/aminoacyl-tRNA synthetase-associated domain-containing protein</fullName>
    </recommendedName>
</protein>
<dbReference type="InterPro" id="IPR040285">
    <property type="entry name" value="ProX/PRXD1"/>
</dbReference>
<dbReference type="Proteomes" id="UP001396334">
    <property type="component" value="Unassembled WGS sequence"/>
</dbReference>
<dbReference type="Gene3D" id="3.90.960.10">
    <property type="entry name" value="YbaK/aminoacyl-tRNA synthetase-associated domain"/>
    <property type="match status" value="1"/>
</dbReference>
<dbReference type="SUPFAM" id="SSF55826">
    <property type="entry name" value="YbaK/ProRS associated domain"/>
    <property type="match status" value="1"/>
</dbReference>
<comment type="caution">
    <text evidence="4">The sequence shown here is derived from an EMBL/GenBank/DDBJ whole genome shotgun (WGS) entry which is preliminary data.</text>
</comment>
<evidence type="ECO:0000313" key="4">
    <source>
        <dbReference type="EMBL" id="KAK8975273.1"/>
    </source>
</evidence>
<name>A0ABR2NGT0_9ROSI</name>
<dbReference type="PANTHER" id="PTHR31423:SF3">
    <property type="entry name" value="PROLYL-TRNA SYNTHETASE ASSOCIATED DOMAIN-CONTAINING PROTEIN 1-RELATED"/>
    <property type="match status" value="1"/>
</dbReference>
<dbReference type="PANTHER" id="PTHR31423">
    <property type="entry name" value="YBAK DOMAIN-CONTAINING PROTEIN"/>
    <property type="match status" value="1"/>
</dbReference>
<evidence type="ECO:0000259" key="3">
    <source>
        <dbReference type="Pfam" id="PF04073"/>
    </source>
</evidence>
<reference evidence="4 5" key="1">
    <citation type="journal article" date="2024" name="G3 (Bethesda)">
        <title>Genome assembly of Hibiscus sabdariffa L. provides insights into metabolisms of medicinal natural products.</title>
        <authorList>
            <person name="Kim T."/>
        </authorList>
    </citation>
    <scope>NUCLEOTIDE SEQUENCE [LARGE SCALE GENOMIC DNA]</scope>
    <source>
        <strain evidence="4">TK-2024</strain>
        <tissue evidence="4">Old leaves</tissue>
    </source>
</reference>
<keyword evidence="2" id="KW-0732">Signal</keyword>
<dbReference type="InterPro" id="IPR007214">
    <property type="entry name" value="YbaK/aa-tRNA-synth-assoc-dom"/>
</dbReference>
<dbReference type="InterPro" id="IPR036754">
    <property type="entry name" value="YbaK/aa-tRNA-synt-asso_dom_sf"/>
</dbReference>